<organism evidence="2 3">
    <name type="scientific">Coprinellus micaceus</name>
    <name type="common">Glistening ink-cap mushroom</name>
    <name type="synonym">Coprinus micaceus</name>
    <dbReference type="NCBI Taxonomy" id="71717"/>
    <lineage>
        <taxon>Eukaryota</taxon>
        <taxon>Fungi</taxon>
        <taxon>Dikarya</taxon>
        <taxon>Basidiomycota</taxon>
        <taxon>Agaricomycotina</taxon>
        <taxon>Agaricomycetes</taxon>
        <taxon>Agaricomycetidae</taxon>
        <taxon>Agaricales</taxon>
        <taxon>Agaricineae</taxon>
        <taxon>Psathyrellaceae</taxon>
        <taxon>Coprinellus</taxon>
    </lineage>
</organism>
<name>A0A4Y7SJP5_COPMI</name>
<keyword evidence="1" id="KW-1133">Transmembrane helix</keyword>
<accession>A0A4Y7SJP5</accession>
<evidence type="ECO:0000313" key="3">
    <source>
        <dbReference type="Proteomes" id="UP000298030"/>
    </source>
</evidence>
<dbReference type="Proteomes" id="UP000298030">
    <property type="component" value="Unassembled WGS sequence"/>
</dbReference>
<evidence type="ECO:0000313" key="2">
    <source>
        <dbReference type="EMBL" id="TEB21878.1"/>
    </source>
</evidence>
<protein>
    <submittedName>
        <fullName evidence="2">Uncharacterized protein</fullName>
    </submittedName>
</protein>
<dbReference type="EMBL" id="QPFP01000100">
    <property type="protein sequence ID" value="TEB21878.1"/>
    <property type="molecule type" value="Genomic_DNA"/>
</dbReference>
<keyword evidence="1" id="KW-0812">Transmembrane</keyword>
<dbReference type="AlphaFoldDB" id="A0A4Y7SJP5"/>
<feature type="transmembrane region" description="Helical" evidence="1">
    <location>
        <begin position="30"/>
        <end position="49"/>
    </location>
</feature>
<keyword evidence="1" id="KW-0472">Membrane</keyword>
<evidence type="ECO:0000256" key="1">
    <source>
        <dbReference type="SAM" id="Phobius"/>
    </source>
</evidence>
<comment type="caution">
    <text evidence="2">The sequence shown here is derived from an EMBL/GenBank/DDBJ whole genome shotgun (WGS) entry which is preliminary data.</text>
</comment>
<sequence length="73" mass="8394">MASGSLGHFRVSSMVRRFPHFVRYPAVDCAPVRVGFYIILFILSVRITMRTKRSQWTFSAMVRTPTIRLESSA</sequence>
<gene>
    <name evidence="2" type="ORF">FA13DRAFT_1741416</name>
</gene>
<proteinExistence type="predicted"/>
<keyword evidence="3" id="KW-1185">Reference proteome</keyword>
<reference evidence="2 3" key="1">
    <citation type="journal article" date="2019" name="Nat. Ecol. Evol.">
        <title>Megaphylogeny resolves global patterns of mushroom evolution.</title>
        <authorList>
            <person name="Varga T."/>
            <person name="Krizsan K."/>
            <person name="Foldi C."/>
            <person name="Dima B."/>
            <person name="Sanchez-Garcia M."/>
            <person name="Sanchez-Ramirez S."/>
            <person name="Szollosi G.J."/>
            <person name="Szarkandi J.G."/>
            <person name="Papp V."/>
            <person name="Albert L."/>
            <person name="Andreopoulos W."/>
            <person name="Angelini C."/>
            <person name="Antonin V."/>
            <person name="Barry K.W."/>
            <person name="Bougher N.L."/>
            <person name="Buchanan P."/>
            <person name="Buyck B."/>
            <person name="Bense V."/>
            <person name="Catcheside P."/>
            <person name="Chovatia M."/>
            <person name="Cooper J."/>
            <person name="Damon W."/>
            <person name="Desjardin D."/>
            <person name="Finy P."/>
            <person name="Geml J."/>
            <person name="Haridas S."/>
            <person name="Hughes K."/>
            <person name="Justo A."/>
            <person name="Karasinski D."/>
            <person name="Kautmanova I."/>
            <person name="Kiss B."/>
            <person name="Kocsube S."/>
            <person name="Kotiranta H."/>
            <person name="LaButti K.M."/>
            <person name="Lechner B.E."/>
            <person name="Liimatainen K."/>
            <person name="Lipzen A."/>
            <person name="Lukacs Z."/>
            <person name="Mihaltcheva S."/>
            <person name="Morgado L.N."/>
            <person name="Niskanen T."/>
            <person name="Noordeloos M.E."/>
            <person name="Ohm R.A."/>
            <person name="Ortiz-Santana B."/>
            <person name="Ovrebo C."/>
            <person name="Racz N."/>
            <person name="Riley R."/>
            <person name="Savchenko A."/>
            <person name="Shiryaev A."/>
            <person name="Soop K."/>
            <person name="Spirin V."/>
            <person name="Szebenyi C."/>
            <person name="Tomsovsky M."/>
            <person name="Tulloss R.E."/>
            <person name="Uehling J."/>
            <person name="Grigoriev I.V."/>
            <person name="Vagvolgyi C."/>
            <person name="Papp T."/>
            <person name="Martin F.M."/>
            <person name="Miettinen O."/>
            <person name="Hibbett D.S."/>
            <person name="Nagy L.G."/>
        </authorList>
    </citation>
    <scope>NUCLEOTIDE SEQUENCE [LARGE SCALE GENOMIC DNA]</scope>
    <source>
        <strain evidence="2 3">FP101781</strain>
    </source>
</reference>